<dbReference type="InterPro" id="IPR029058">
    <property type="entry name" value="AB_hydrolase_fold"/>
</dbReference>
<dbReference type="Pfam" id="PF00561">
    <property type="entry name" value="Abhydrolase_1"/>
    <property type="match status" value="1"/>
</dbReference>
<dbReference type="EMBL" id="HBFP01006943">
    <property type="protein sequence ID" value="CAD8820569.1"/>
    <property type="molecule type" value="Transcribed_RNA"/>
</dbReference>
<dbReference type="PRINTS" id="PR00111">
    <property type="entry name" value="ABHYDROLASE"/>
</dbReference>
<reference evidence="2" key="1">
    <citation type="submission" date="2021-01" db="EMBL/GenBank/DDBJ databases">
        <authorList>
            <person name="Corre E."/>
            <person name="Pelletier E."/>
            <person name="Niang G."/>
            <person name="Scheremetjew M."/>
            <person name="Finn R."/>
            <person name="Kale V."/>
            <person name="Holt S."/>
            <person name="Cochrane G."/>
            <person name="Meng A."/>
            <person name="Brown T."/>
            <person name="Cohen L."/>
        </authorList>
    </citation>
    <scope>NUCLEOTIDE SEQUENCE</scope>
    <source>
        <strain evidence="2">CCMP3278</strain>
    </source>
</reference>
<evidence type="ECO:0000313" key="2">
    <source>
        <dbReference type="EMBL" id="CAD8820569.1"/>
    </source>
</evidence>
<feature type="domain" description="AB hydrolase-1" evidence="1">
    <location>
        <begin position="125"/>
        <end position="237"/>
    </location>
</feature>
<name>A0A7S1ES98_9RHOD</name>
<protein>
    <recommendedName>
        <fullName evidence="1">AB hydrolase-1 domain-containing protein</fullName>
    </recommendedName>
</protein>
<dbReference type="PANTHER" id="PTHR43689">
    <property type="entry name" value="HYDROLASE"/>
    <property type="match status" value="1"/>
</dbReference>
<dbReference type="PANTHER" id="PTHR43689:SF8">
    <property type="entry name" value="ALPHA_BETA-HYDROLASES SUPERFAMILY PROTEIN"/>
    <property type="match status" value="1"/>
</dbReference>
<organism evidence="2">
    <name type="scientific">Timspurckia oligopyrenoides</name>
    <dbReference type="NCBI Taxonomy" id="708627"/>
    <lineage>
        <taxon>Eukaryota</taxon>
        <taxon>Rhodophyta</taxon>
        <taxon>Bangiophyceae</taxon>
        <taxon>Porphyridiales</taxon>
        <taxon>Porphyridiaceae</taxon>
        <taxon>Timspurckia</taxon>
    </lineage>
</organism>
<evidence type="ECO:0000259" key="1">
    <source>
        <dbReference type="Pfam" id="PF00561"/>
    </source>
</evidence>
<dbReference type="SUPFAM" id="SSF53474">
    <property type="entry name" value="alpha/beta-Hydrolases"/>
    <property type="match status" value="1"/>
</dbReference>
<dbReference type="InterPro" id="IPR000073">
    <property type="entry name" value="AB_hydrolase_1"/>
</dbReference>
<sequence length="384" mass="43146">MNAMNDLLTKMSSLQWSSTSVGFVVGVSSVTMTHHSRSRVCSRTNTSDTRKSTIRLLSSKVNQTTISKETTPISRIPSELISAIQEPAARSILENIHYISVDMNGTDLLTSYVDLSSSNTDPNLPPLIFLPGFDSSVLEFRRLAPLLQKTCKHRIILLDLIGLGFTERKLMKGVLDYGPNGKRLHIMNFIDALFEKNKDQKVILCGGSLGGSSAIDFTLENPDRVSKLILIDAQGFIDGNGSRFLFSPLDKLGAMVLKSVWLRNIANKIAYFDKKKYATLDAMNIGRLHCFCEFWEECTLEFIKSGGYKLSKYISQIDVPTLLLWGQQDEILSINYLDQFEKELCHLKENNQLEAHRIEKCGHVPHLEQSQYTADAILNFLTSQ</sequence>
<accession>A0A7S1ES98</accession>
<dbReference type="Gene3D" id="3.40.50.1820">
    <property type="entry name" value="alpha/beta hydrolase"/>
    <property type="match status" value="1"/>
</dbReference>
<gene>
    <name evidence="2" type="ORF">TOLI1172_LOCUS4963</name>
</gene>
<dbReference type="AlphaFoldDB" id="A0A7S1ES98"/>
<proteinExistence type="predicted"/>